<evidence type="ECO:0008006" key="4">
    <source>
        <dbReference type="Google" id="ProtNLM"/>
    </source>
</evidence>
<keyword evidence="3" id="KW-1185">Reference proteome</keyword>
<feature type="region of interest" description="Disordered" evidence="1">
    <location>
        <begin position="105"/>
        <end position="143"/>
    </location>
</feature>
<dbReference type="EMBL" id="CP071090">
    <property type="protein sequence ID" value="QSQ19107.1"/>
    <property type="molecule type" value="Genomic_DNA"/>
</dbReference>
<protein>
    <recommendedName>
        <fullName evidence="4">Lipoprotein</fullName>
    </recommendedName>
</protein>
<dbReference type="Proteomes" id="UP000662747">
    <property type="component" value="Chromosome"/>
</dbReference>
<name>A0ABX7NJS3_9BACT</name>
<sequence length="271" mass="29729">MRARELSTTVLLLAVGCVSTETRLWPSTEAHVVESQHRPAAVTEAQGVHLLADGNAWKGYPSDLERRLTPIYVRLENGSGRPLRLSYTDFSLVGETSRFRYTALPPLSPHSPVASPSRGNQNSGEQNGGEQNGNSSTQGSTRHIEPTSAHVHVGVGVGGWYGWGWGPGWGWGWGWGWSPYSYGPYAGGPWYGPYAPYYWSYPYEVPLPTEDMLTRALPEGVLEPGGTLDGFLYFQGVIRRENAVSLQVQLVDAKTNENIGTLDIPFQVHKG</sequence>
<proteinExistence type="predicted"/>
<accession>A0ABX7NJS3</accession>
<evidence type="ECO:0000313" key="3">
    <source>
        <dbReference type="Proteomes" id="UP000662747"/>
    </source>
</evidence>
<evidence type="ECO:0000256" key="1">
    <source>
        <dbReference type="SAM" id="MobiDB-lite"/>
    </source>
</evidence>
<reference evidence="2 3" key="1">
    <citation type="submission" date="2021-02" db="EMBL/GenBank/DDBJ databases">
        <title>De Novo genome assembly of isolated myxobacteria.</title>
        <authorList>
            <person name="Stevens D.C."/>
        </authorList>
    </citation>
    <scope>NUCLEOTIDE SEQUENCE [LARGE SCALE GENOMIC DNA]</scope>
    <source>
        <strain evidence="3">SCPEA02</strain>
    </source>
</reference>
<gene>
    <name evidence="2" type="ORF">JY651_27575</name>
</gene>
<organism evidence="2 3">
    <name type="scientific">Pyxidicoccus parkwayensis</name>
    <dbReference type="NCBI Taxonomy" id="2813578"/>
    <lineage>
        <taxon>Bacteria</taxon>
        <taxon>Pseudomonadati</taxon>
        <taxon>Myxococcota</taxon>
        <taxon>Myxococcia</taxon>
        <taxon>Myxococcales</taxon>
        <taxon>Cystobacterineae</taxon>
        <taxon>Myxococcaceae</taxon>
        <taxon>Pyxidicoccus</taxon>
    </lineage>
</organism>
<evidence type="ECO:0000313" key="2">
    <source>
        <dbReference type="EMBL" id="QSQ19107.1"/>
    </source>
</evidence>
<dbReference type="PROSITE" id="PS51257">
    <property type="entry name" value="PROKAR_LIPOPROTEIN"/>
    <property type="match status" value="1"/>
</dbReference>
<dbReference type="RefSeq" id="WP_206720695.1">
    <property type="nucleotide sequence ID" value="NZ_CP071090.1"/>
</dbReference>